<evidence type="ECO:0000256" key="12">
    <source>
        <dbReference type="HAMAP-Rule" id="MF_00188"/>
    </source>
</evidence>
<comment type="similarity">
    <text evidence="2 12">Belongs to the peptidase M48B family.</text>
</comment>
<comment type="cofactor">
    <cofactor evidence="12">
        <name>Zn(2+)</name>
        <dbReference type="ChEBI" id="CHEBI:29105"/>
    </cofactor>
    <text evidence="12">Binds 1 zinc ion per subunit.</text>
</comment>
<feature type="transmembrane region" description="Helical" evidence="12">
    <location>
        <begin position="194"/>
        <end position="213"/>
    </location>
</feature>
<keyword evidence="4 12" id="KW-0645">Protease</keyword>
<evidence type="ECO:0000256" key="4">
    <source>
        <dbReference type="ARBA" id="ARBA00022670"/>
    </source>
</evidence>
<keyword evidence="15" id="KW-1185">Reference proteome</keyword>
<reference evidence="14 15" key="1">
    <citation type="submission" date="2021-03" db="EMBL/GenBank/DDBJ databases">
        <title>Genomic Encyclopedia of Type Strains, Phase IV (KMG-IV): sequencing the most valuable type-strain genomes for metagenomic binning, comparative biology and taxonomic classification.</title>
        <authorList>
            <person name="Goeker M."/>
        </authorList>
    </citation>
    <scope>NUCLEOTIDE SEQUENCE [LARGE SCALE GENOMIC DNA]</scope>
    <source>
        <strain evidence="14 15">DSM 25790</strain>
    </source>
</reference>
<keyword evidence="14" id="KW-0346">Stress response</keyword>
<evidence type="ECO:0000256" key="5">
    <source>
        <dbReference type="ARBA" id="ARBA00022692"/>
    </source>
</evidence>
<dbReference type="InterPro" id="IPR022919">
    <property type="entry name" value="Pept_M48_protease_HtpX"/>
</dbReference>
<proteinExistence type="inferred from homology"/>
<comment type="caution">
    <text evidence="14">The sequence shown here is derived from an EMBL/GenBank/DDBJ whole genome shotgun (WGS) entry which is preliminary data.</text>
</comment>
<feature type="transmembrane region" description="Helical" evidence="12">
    <location>
        <begin position="155"/>
        <end position="174"/>
    </location>
</feature>
<evidence type="ECO:0000256" key="8">
    <source>
        <dbReference type="ARBA" id="ARBA00022833"/>
    </source>
</evidence>
<gene>
    <name evidence="12" type="primary">htpX</name>
    <name evidence="14" type="ORF">J2Z81_001480</name>
</gene>
<keyword evidence="5 12" id="KW-0812">Transmembrane</keyword>
<feature type="active site" evidence="12">
    <location>
        <position position="144"/>
    </location>
</feature>
<evidence type="ECO:0000313" key="14">
    <source>
        <dbReference type="EMBL" id="MBP2257532.1"/>
    </source>
</evidence>
<evidence type="ECO:0000313" key="15">
    <source>
        <dbReference type="Proteomes" id="UP001519294"/>
    </source>
</evidence>
<feature type="binding site" evidence="12">
    <location>
        <position position="222"/>
    </location>
    <ligand>
        <name>Zn(2+)</name>
        <dbReference type="ChEBI" id="CHEBI:29105"/>
        <note>catalytic</note>
    </ligand>
</feature>
<protein>
    <recommendedName>
        <fullName evidence="12">Protease HtpX homolog</fullName>
        <ecNumber evidence="12">3.4.24.-</ecNumber>
    </recommendedName>
</protein>
<evidence type="ECO:0000256" key="9">
    <source>
        <dbReference type="ARBA" id="ARBA00022989"/>
    </source>
</evidence>
<keyword evidence="8 12" id="KW-0862">Zinc</keyword>
<dbReference type="Gene3D" id="3.30.2010.10">
    <property type="entry name" value="Metalloproteases ('zincins'), catalytic domain"/>
    <property type="match status" value="1"/>
</dbReference>
<dbReference type="EC" id="3.4.24.-" evidence="12"/>
<dbReference type="PANTHER" id="PTHR43221:SF1">
    <property type="entry name" value="PROTEASE HTPX"/>
    <property type="match status" value="1"/>
</dbReference>
<dbReference type="PANTHER" id="PTHR43221">
    <property type="entry name" value="PROTEASE HTPX"/>
    <property type="match status" value="1"/>
</dbReference>
<evidence type="ECO:0000256" key="11">
    <source>
        <dbReference type="ARBA" id="ARBA00023136"/>
    </source>
</evidence>
<feature type="binding site" evidence="12">
    <location>
        <position position="147"/>
    </location>
    <ligand>
        <name>Zn(2+)</name>
        <dbReference type="ChEBI" id="CHEBI:29105"/>
        <note>catalytic</note>
    </ligand>
</feature>
<keyword evidence="10 12" id="KW-0482">Metalloprotease</keyword>
<dbReference type="CDD" id="cd07340">
    <property type="entry name" value="M48B_Htpx_like"/>
    <property type="match status" value="1"/>
</dbReference>
<evidence type="ECO:0000256" key="3">
    <source>
        <dbReference type="ARBA" id="ARBA00022475"/>
    </source>
</evidence>
<evidence type="ECO:0000259" key="13">
    <source>
        <dbReference type="Pfam" id="PF01435"/>
    </source>
</evidence>
<feature type="domain" description="Peptidase M48" evidence="13">
    <location>
        <begin position="80"/>
        <end position="299"/>
    </location>
</feature>
<sequence>MLYKQILQNKRKTIFLVALFSLLVLALGWAIGYLVNNDSITGIIITLIVLAIYIPVTYMTASSQVLNMSGAKEIKKGDHPELFDIVEELSIAARIPMPKVYIVSDPVPNAFATGIKPEKGSVAFTTGLLEKLNREELSGVVAHELAHIRNYDIRLMTICVALVGVIILIANIGSRAMLFGGGRRGGGNRKANPILILVALIFVILAPIAAQFVKLAVSRNREYLADATAVEFTRNPVGLIRALKKISGVPKDVKDAKEATASMYIVSPFGGKRRKTRRKSSSLWATHPSTDDRIKRLESM</sequence>
<dbReference type="Pfam" id="PF01435">
    <property type="entry name" value="Peptidase_M48"/>
    <property type="match status" value="1"/>
</dbReference>
<accession>A0ABS4S7R8</accession>
<dbReference type="InterPro" id="IPR050083">
    <property type="entry name" value="HtpX_protease"/>
</dbReference>
<keyword evidence="7 12" id="KW-0378">Hydrolase</keyword>
<keyword evidence="9 12" id="KW-1133">Transmembrane helix</keyword>
<keyword evidence="3 12" id="KW-1003">Cell membrane</keyword>
<dbReference type="EMBL" id="JAGIKX010000010">
    <property type="protein sequence ID" value="MBP2257532.1"/>
    <property type="molecule type" value="Genomic_DNA"/>
</dbReference>
<evidence type="ECO:0000256" key="7">
    <source>
        <dbReference type="ARBA" id="ARBA00022801"/>
    </source>
</evidence>
<dbReference type="RefSeq" id="WP_029269551.1">
    <property type="nucleotide sequence ID" value="NZ_JAGIKX010000010.1"/>
</dbReference>
<evidence type="ECO:0000256" key="10">
    <source>
        <dbReference type="ARBA" id="ARBA00023049"/>
    </source>
</evidence>
<evidence type="ECO:0000256" key="1">
    <source>
        <dbReference type="ARBA" id="ARBA00004651"/>
    </source>
</evidence>
<evidence type="ECO:0000256" key="2">
    <source>
        <dbReference type="ARBA" id="ARBA00009779"/>
    </source>
</evidence>
<dbReference type="Proteomes" id="UP001519294">
    <property type="component" value="Unassembled WGS sequence"/>
</dbReference>
<dbReference type="NCBIfam" id="NF003425">
    <property type="entry name" value="PRK04897.1"/>
    <property type="match status" value="1"/>
</dbReference>
<dbReference type="GO" id="GO:0016787">
    <property type="term" value="F:hydrolase activity"/>
    <property type="evidence" value="ECO:0007669"/>
    <property type="project" value="UniProtKB-KW"/>
</dbReference>
<dbReference type="HAMAP" id="MF_00188">
    <property type="entry name" value="Pept_M48_protease_HtpX"/>
    <property type="match status" value="1"/>
</dbReference>
<dbReference type="InterPro" id="IPR001915">
    <property type="entry name" value="Peptidase_M48"/>
</dbReference>
<comment type="subcellular location">
    <subcellularLocation>
        <location evidence="1 12">Cell membrane</location>
        <topology evidence="1 12">Multi-pass membrane protein</topology>
    </subcellularLocation>
</comment>
<feature type="transmembrane region" description="Helical" evidence="12">
    <location>
        <begin position="40"/>
        <end position="61"/>
    </location>
</feature>
<organism evidence="14 15">
    <name type="scientific">Virgibacillus alimentarius</name>
    <dbReference type="NCBI Taxonomy" id="698769"/>
    <lineage>
        <taxon>Bacteria</taxon>
        <taxon>Bacillati</taxon>
        <taxon>Bacillota</taxon>
        <taxon>Bacilli</taxon>
        <taxon>Bacillales</taxon>
        <taxon>Bacillaceae</taxon>
        <taxon>Virgibacillus</taxon>
    </lineage>
</organism>
<name>A0ABS4S7R8_9BACI</name>
<feature type="binding site" evidence="12">
    <location>
        <position position="143"/>
    </location>
    <ligand>
        <name>Zn(2+)</name>
        <dbReference type="ChEBI" id="CHEBI:29105"/>
        <note>catalytic</note>
    </ligand>
</feature>
<keyword evidence="11 12" id="KW-0472">Membrane</keyword>
<evidence type="ECO:0000256" key="6">
    <source>
        <dbReference type="ARBA" id="ARBA00022723"/>
    </source>
</evidence>
<keyword evidence="6 12" id="KW-0479">Metal-binding</keyword>